<evidence type="ECO:0000313" key="2">
    <source>
        <dbReference type="Proteomes" id="UP000218811"/>
    </source>
</evidence>
<evidence type="ECO:0000313" key="1">
    <source>
        <dbReference type="EMBL" id="PCH40931.1"/>
    </source>
</evidence>
<sequence>MKFEDDLALSVGTEAIQRLRYLDLQELMAVHPTLLDFNVGLSSRRAYTAVNLCHKQQGVAIR</sequence>
<protein>
    <submittedName>
        <fullName evidence="1">Uncharacterized protein</fullName>
    </submittedName>
</protein>
<keyword evidence="2" id="KW-1185">Reference proteome</keyword>
<dbReference type="Proteomes" id="UP000218811">
    <property type="component" value="Unassembled WGS sequence"/>
</dbReference>
<reference evidence="1 2" key="1">
    <citation type="journal article" date="2012" name="Science">
        <title>The Paleozoic origin of enzymatic lignin decomposition reconstructed from 31 fungal genomes.</title>
        <authorList>
            <person name="Floudas D."/>
            <person name="Binder M."/>
            <person name="Riley R."/>
            <person name="Barry K."/>
            <person name="Blanchette R.A."/>
            <person name="Henrissat B."/>
            <person name="Martinez A.T."/>
            <person name="Otillar R."/>
            <person name="Spatafora J.W."/>
            <person name="Yadav J.S."/>
            <person name="Aerts A."/>
            <person name="Benoit I."/>
            <person name="Boyd A."/>
            <person name="Carlson A."/>
            <person name="Copeland A."/>
            <person name="Coutinho P.M."/>
            <person name="de Vries R.P."/>
            <person name="Ferreira P."/>
            <person name="Findley K."/>
            <person name="Foster B."/>
            <person name="Gaskell J."/>
            <person name="Glotzer D."/>
            <person name="Gorecki P."/>
            <person name="Heitman J."/>
            <person name="Hesse C."/>
            <person name="Hori C."/>
            <person name="Igarashi K."/>
            <person name="Jurgens J.A."/>
            <person name="Kallen N."/>
            <person name="Kersten P."/>
            <person name="Kohler A."/>
            <person name="Kuees U."/>
            <person name="Kumar T.K.A."/>
            <person name="Kuo A."/>
            <person name="LaButti K."/>
            <person name="Larrondo L.F."/>
            <person name="Lindquist E."/>
            <person name="Ling A."/>
            <person name="Lombard V."/>
            <person name="Lucas S."/>
            <person name="Lundell T."/>
            <person name="Martin R."/>
            <person name="McLaughlin D.J."/>
            <person name="Morgenstern I."/>
            <person name="Morin E."/>
            <person name="Murat C."/>
            <person name="Nagy L.G."/>
            <person name="Nolan M."/>
            <person name="Ohm R.A."/>
            <person name="Patyshakuliyeva A."/>
            <person name="Rokas A."/>
            <person name="Ruiz-Duenas F.J."/>
            <person name="Sabat G."/>
            <person name="Salamov A."/>
            <person name="Samejima M."/>
            <person name="Schmutz J."/>
            <person name="Slot J.C."/>
            <person name="St John F."/>
            <person name="Stenlid J."/>
            <person name="Sun H."/>
            <person name="Sun S."/>
            <person name="Syed K."/>
            <person name="Tsang A."/>
            <person name="Wiebenga A."/>
            <person name="Young D."/>
            <person name="Pisabarro A."/>
            <person name="Eastwood D.C."/>
            <person name="Martin F."/>
            <person name="Cullen D."/>
            <person name="Grigoriev I.V."/>
            <person name="Hibbett D.S."/>
        </authorList>
    </citation>
    <scope>NUCLEOTIDE SEQUENCE [LARGE SCALE GENOMIC DNA]</scope>
    <source>
        <strain evidence="1 2">MD-104</strain>
    </source>
</reference>
<organism evidence="1 2">
    <name type="scientific">Wolfiporia cocos (strain MD-104)</name>
    <name type="common">Brown rot fungus</name>
    <dbReference type="NCBI Taxonomy" id="742152"/>
    <lineage>
        <taxon>Eukaryota</taxon>
        <taxon>Fungi</taxon>
        <taxon>Dikarya</taxon>
        <taxon>Basidiomycota</taxon>
        <taxon>Agaricomycotina</taxon>
        <taxon>Agaricomycetes</taxon>
        <taxon>Polyporales</taxon>
        <taxon>Phaeolaceae</taxon>
        <taxon>Wolfiporia</taxon>
    </lineage>
</organism>
<proteinExistence type="predicted"/>
<dbReference type="AlphaFoldDB" id="A0A2H3JGA0"/>
<gene>
    <name evidence="1" type="ORF">WOLCODRAFT_137081</name>
</gene>
<accession>A0A2H3JGA0</accession>
<dbReference type="EMBL" id="KB468113">
    <property type="protein sequence ID" value="PCH40931.1"/>
    <property type="molecule type" value="Genomic_DNA"/>
</dbReference>
<name>A0A2H3JGA0_WOLCO</name>